<dbReference type="GO" id="GO:0016787">
    <property type="term" value="F:hydrolase activity"/>
    <property type="evidence" value="ECO:0007669"/>
    <property type="project" value="UniProtKB-KW"/>
</dbReference>
<dbReference type="InterPro" id="IPR010285">
    <property type="entry name" value="DNA_helicase_pif1-like_DEAD"/>
</dbReference>
<evidence type="ECO:0000313" key="4">
    <source>
        <dbReference type="Proteomes" id="UP001175226"/>
    </source>
</evidence>
<dbReference type="EC" id="5.6.2.3" evidence="1"/>
<name>A0AA39J099_9AGAR</name>
<dbReference type="PANTHER" id="PTHR47642">
    <property type="entry name" value="ATP-DEPENDENT DNA HELICASE"/>
    <property type="match status" value="1"/>
</dbReference>
<dbReference type="GO" id="GO:0006310">
    <property type="term" value="P:DNA recombination"/>
    <property type="evidence" value="ECO:0007669"/>
    <property type="project" value="UniProtKB-KW"/>
</dbReference>
<dbReference type="Pfam" id="PF05970">
    <property type="entry name" value="PIF1"/>
    <property type="match status" value="1"/>
</dbReference>
<comment type="similarity">
    <text evidence="1">Belongs to the helicase family.</text>
</comment>
<reference evidence="3" key="1">
    <citation type="submission" date="2023-06" db="EMBL/GenBank/DDBJ databases">
        <authorList>
            <consortium name="Lawrence Berkeley National Laboratory"/>
            <person name="Ahrendt S."/>
            <person name="Sahu N."/>
            <person name="Indic B."/>
            <person name="Wong-Bajracharya J."/>
            <person name="Merenyi Z."/>
            <person name="Ke H.-M."/>
            <person name="Monk M."/>
            <person name="Kocsube S."/>
            <person name="Drula E."/>
            <person name="Lipzen A."/>
            <person name="Balint B."/>
            <person name="Henrissat B."/>
            <person name="Andreopoulos B."/>
            <person name="Martin F.M."/>
            <person name="Harder C.B."/>
            <person name="Rigling D."/>
            <person name="Ford K.L."/>
            <person name="Foster G.D."/>
            <person name="Pangilinan J."/>
            <person name="Papanicolaou A."/>
            <person name="Barry K."/>
            <person name="LaButti K."/>
            <person name="Viragh M."/>
            <person name="Koriabine M."/>
            <person name="Yan M."/>
            <person name="Riley R."/>
            <person name="Champramary S."/>
            <person name="Plett K.L."/>
            <person name="Tsai I.J."/>
            <person name="Slot J."/>
            <person name="Sipos G."/>
            <person name="Plett J."/>
            <person name="Nagy L.G."/>
            <person name="Grigoriev I.V."/>
        </authorList>
    </citation>
    <scope>NUCLEOTIDE SEQUENCE</scope>
    <source>
        <strain evidence="3">FPL87.14</strain>
    </source>
</reference>
<comment type="catalytic activity">
    <reaction evidence="1">
        <text>ATP + H2O = ADP + phosphate + H(+)</text>
        <dbReference type="Rhea" id="RHEA:13065"/>
        <dbReference type="ChEBI" id="CHEBI:15377"/>
        <dbReference type="ChEBI" id="CHEBI:15378"/>
        <dbReference type="ChEBI" id="CHEBI:30616"/>
        <dbReference type="ChEBI" id="CHEBI:43474"/>
        <dbReference type="ChEBI" id="CHEBI:456216"/>
        <dbReference type="EC" id="5.6.2.3"/>
    </reaction>
</comment>
<evidence type="ECO:0000256" key="1">
    <source>
        <dbReference type="RuleBase" id="RU363044"/>
    </source>
</evidence>
<keyword evidence="1" id="KW-0227">DNA damage</keyword>
<accession>A0AA39J099</accession>
<dbReference type="EMBL" id="JAUEPT010000077">
    <property type="protein sequence ID" value="KAK0433761.1"/>
    <property type="molecule type" value="Genomic_DNA"/>
</dbReference>
<dbReference type="AlphaFoldDB" id="A0AA39J099"/>
<organism evidence="3 4">
    <name type="scientific">Armillaria borealis</name>
    <dbReference type="NCBI Taxonomy" id="47425"/>
    <lineage>
        <taxon>Eukaryota</taxon>
        <taxon>Fungi</taxon>
        <taxon>Dikarya</taxon>
        <taxon>Basidiomycota</taxon>
        <taxon>Agaricomycotina</taxon>
        <taxon>Agaricomycetes</taxon>
        <taxon>Agaricomycetidae</taxon>
        <taxon>Agaricales</taxon>
        <taxon>Marasmiineae</taxon>
        <taxon>Physalacriaceae</taxon>
        <taxon>Armillaria</taxon>
    </lineage>
</organism>
<keyword evidence="4" id="KW-1185">Reference proteome</keyword>
<evidence type="ECO:0000313" key="3">
    <source>
        <dbReference type="EMBL" id="KAK0433761.1"/>
    </source>
</evidence>
<keyword evidence="1" id="KW-0347">Helicase</keyword>
<dbReference type="GO" id="GO:0000723">
    <property type="term" value="P:telomere maintenance"/>
    <property type="evidence" value="ECO:0007669"/>
    <property type="project" value="InterPro"/>
</dbReference>
<keyword evidence="1" id="KW-0067">ATP-binding</keyword>
<proteinExistence type="inferred from homology"/>
<dbReference type="InterPro" id="IPR027417">
    <property type="entry name" value="P-loop_NTPase"/>
</dbReference>
<sequence length="455" mass="50668">MLSCSDLYKISAWLVTCLNQPNLPFGGMNMIFAGDFAQLPPVIGGENSALYSPASGMYAIGKKSQDAALGKAVWHQVTTVVILRQNMRQSTQSDNDNKLCTALSNMRYRACTSDDIAFLNKRVCGSSMSAPDITSPMYRNVSIITGLNIYKDAYNRIGSDRFSQETNQELVNFYSEDTIAETAMVRKHVKQKKVTALSPQIQIELWNAYPSTNNKHISGKLSLCKGLPVIIWLNSATELGITKGQEATVYVWKESTGSHGQKILETLFVKLISPPSAICIPGLPENVVPLLRTSSSITCILQDDTKININHSQVEVMPNFAMTDYCSQGKTWPVNPVDLNNCHSHQSYYTVLSRSASCDGTLILPDFTDRNKVAFDPKKIQGMCSGHLHQEFRELELLDHITTLLYEKQLPNSVYGDTRYTLIESFQATFDKEFVPDSVETSIKWSRSDPLDAVD</sequence>
<keyword evidence="1" id="KW-0233">DNA recombination</keyword>
<feature type="domain" description="DNA helicase Pif1-like DEAD-box helicase" evidence="2">
    <location>
        <begin position="21"/>
        <end position="96"/>
    </location>
</feature>
<dbReference type="SUPFAM" id="SSF52540">
    <property type="entry name" value="P-loop containing nucleoside triphosphate hydrolases"/>
    <property type="match status" value="1"/>
</dbReference>
<comment type="caution">
    <text evidence="3">The sequence shown here is derived from an EMBL/GenBank/DDBJ whole genome shotgun (WGS) entry which is preliminary data.</text>
</comment>
<keyword evidence="1" id="KW-0378">Hydrolase</keyword>
<dbReference type="GO" id="GO:0005524">
    <property type="term" value="F:ATP binding"/>
    <property type="evidence" value="ECO:0007669"/>
    <property type="project" value="UniProtKB-KW"/>
</dbReference>
<gene>
    <name evidence="3" type="ORF">EV421DRAFT_1718260</name>
</gene>
<keyword evidence="1" id="KW-0547">Nucleotide-binding</keyword>
<dbReference type="GO" id="GO:0006281">
    <property type="term" value="P:DNA repair"/>
    <property type="evidence" value="ECO:0007669"/>
    <property type="project" value="UniProtKB-KW"/>
</dbReference>
<dbReference type="InterPro" id="IPR051055">
    <property type="entry name" value="PIF1_helicase"/>
</dbReference>
<dbReference type="Proteomes" id="UP001175226">
    <property type="component" value="Unassembled WGS sequence"/>
</dbReference>
<evidence type="ECO:0000259" key="2">
    <source>
        <dbReference type="Pfam" id="PF05970"/>
    </source>
</evidence>
<dbReference type="GO" id="GO:0043139">
    <property type="term" value="F:5'-3' DNA helicase activity"/>
    <property type="evidence" value="ECO:0007669"/>
    <property type="project" value="UniProtKB-EC"/>
</dbReference>
<comment type="cofactor">
    <cofactor evidence="1">
        <name>Mg(2+)</name>
        <dbReference type="ChEBI" id="CHEBI:18420"/>
    </cofactor>
</comment>
<keyword evidence="1" id="KW-0234">DNA repair</keyword>
<protein>
    <recommendedName>
        <fullName evidence="1">ATP-dependent DNA helicase</fullName>
        <ecNumber evidence="1">5.6.2.3</ecNumber>
    </recommendedName>
</protein>